<dbReference type="GO" id="GO:0004674">
    <property type="term" value="F:protein serine/threonine kinase activity"/>
    <property type="evidence" value="ECO:0007669"/>
    <property type="project" value="UniProtKB-KW"/>
</dbReference>
<keyword evidence="14" id="KW-1185">Reference proteome</keyword>
<dbReference type="GO" id="GO:0005737">
    <property type="term" value="C:cytoplasm"/>
    <property type="evidence" value="ECO:0007669"/>
    <property type="project" value="TreeGrafter"/>
</dbReference>
<dbReference type="InterPro" id="IPR008271">
    <property type="entry name" value="Ser/Thr_kinase_AS"/>
</dbReference>
<comment type="caution">
    <text evidence="13">The sequence shown here is derived from an EMBL/GenBank/DDBJ whole genome shotgun (WGS) entry which is preliminary data.</text>
</comment>
<comment type="similarity">
    <text evidence="1">Belongs to the protein kinase superfamily. CAMK Ser/Thr protein kinase family. PIM subfamily.</text>
</comment>
<dbReference type="SMART" id="SM00220">
    <property type="entry name" value="S_TKc"/>
    <property type="match status" value="1"/>
</dbReference>
<feature type="compositionally biased region" description="Polar residues" evidence="11">
    <location>
        <begin position="463"/>
        <end position="480"/>
    </location>
</feature>
<dbReference type="PANTHER" id="PTHR22984:SF23">
    <property type="entry name" value="SERINE_THREONINE-PROTEIN KINASE PIM-2"/>
    <property type="match status" value="1"/>
</dbReference>
<dbReference type="CDD" id="cd14005">
    <property type="entry name" value="STKc_PIM"/>
    <property type="match status" value="1"/>
</dbReference>
<sequence length="617" mass="68009">MGCRAASLGQIRQSVAELRSVKCAERAKFPPRRFQQERPTDTGSTFSRSVRPPPPNGLCENQPDRPTLRISVNPRKSSEVPTSGAGGGEFEIMALIGRDYGNALALCVALMQCVWGPGFARNVRPTRDRRFHTLYDPPNGLCENQPNRATLRKSVSPRESSEFTPGKVPESWVHSADTPLGSTPVKEPFGKLYRCGPLLGSGGFGSVFSGHRLSDGLQVAIKQISRDSVQQWARLPGELSPVPMEIALLHRLSEVGGNGGVIQMLDWFEVEGRGFLLVMERLPQCQDLFDFITERGALPEHLALRFFRQIVETLRFVHLHGVVHRDIKDENIVVDTRSLEVKIIDFGSGALLKDAAYDEFEGTRVYSPPEWVQARTYHAIPLTVWSLGVLLFDLVCGDIPFERDQEIIGATPFFTHRVSKECQALIRWCLSFRPEDRPSLEEILSHPWMEGGEEEEEEEECSSVPSSSLVRHPVTQTHLRSCSPPDFRDSSAPPRSSVSPADAPRGSLCSSCAVLFLSFGHLYPTDPTLSPASSTTTIRRFGAKTGSEPTTELSREASGVSCAGSGVKVWSRRDRERSMAAGSSKTGEAPSQNEDDLHIRLVSSMQAACIWTAGLLS</sequence>
<comment type="catalytic activity">
    <reaction evidence="9">
        <text>L-seryl-[protein] + ATP = O-phospho-L-seryl-[protein] + ADP + H(+)</text>
        <dbReference type="Rhea" id="RHEA:17989"/>
        <dbReference type="Rhea" id="RHEA-COMP:9863"/>
        <dbReference type="Rhea" id="RHEA-COMP:11604"/>
        <dbReference type="ChEBI" id="CHEBI:15378"/>
        <dbReference type="ChEBI" id="CHEBI:29999"/>
        <dbReference type="ChEBI" id="CHEBI:30616"/>
        <dbReference type="ChEBI" id="CHEBI:83421"/>
        <dbReference type="ChEBI" id="CHEBI:456216"/>
        <dbReference type="EC" id="2.7.11.1"/>
    </reaction>
</comment>
<evidence type="ECO:0000256" key="10">
    <source>
        <dbReference type="PROSITE-ProRule" id="PRU10141"/>
    </source>
</evidence>
<dbReference type="InterPro" id="IPR011009">
    <property type="entry name" value="Kinase-like_dom_sf"/>
</dbReference>
<evidence type="ECO:0000256" key="11">
    <source>
        <dbReference type="SAM" id="MobiDB-lite"/>
    </source>
</evidence>
<feature type="region of interest" description="Disordered" evidence="11">
    <location>
        <begin position="137"/>
        <end position="170"/>
    </location>
</feature>
<dbReference type="PROSITE" id="PS00108">
    <property type="entry name" value="PROTEIN_KINASE_ST"/>
    <property type="match status" value="1"/>
</dbReference>
<gene>
    <name evidence="13" type="ORF">CRENBAI_025152</name>
</gene>
<reference evidence="13 14" key="1">
    <citation type="submission" date="2021-06" db="EMBL/GenBank/DDBJ databases">
        <authorList>
            <person name="Palmer J.M."/>
        </authorList>
    </citation>
    <scope>NUCLEOTIDE SEQUENCE [LARGE SCALE GENOMIC DNA]</scope>
    <source>
        <strain evidence="13 14">MEX-2019</strain>
        <tissue evidence="13">Muscle</tissue>
    </source>
</reference>
<dbReference type="PANTHER" id="PTHR22984">
    <property type="entry name" value="SERINE/THREONINE-PROTEIN KINASE PIM"/>
    <property type="match status" value="1"/>
</dbReference>
<dbReference type="Gene3D" id="3.30.200.20">
    <property type="entry name" value="Phosphorylase Kinase, domain 1"/>
    <property type="match status" value="1"/>
</dbReference>
<dbReference type="Proteomes" id="UP001311232">
    <property type="component" value="Unassembled WGS sequence"/>
</dbReference>
<evidence type="ECO:0000256" key="5">
    <source>
        <dbReference type="ARBA" id="ARBA00022741"/>
    </source>
</evidence>
<organism evidence="13 14">
    <name type="scientific">Crenichthys baileyi</name>
    <name type="common">White River springfish</name>
    <dbReference type="NCBI Taxonomy" id="28760"/>
    <lineage>
        <taxon>Eukaryota</taxon>
        <taxon>Metazoa</taxon>
        <taxon>Chordata</taxon>
        <taxon>Craniata</taxon>
        <taxon>Vertebrata</taxon>
        <taxon>Euteleostomi</taxon>
        <taxon>Actinopterygii</taxon>
        <taxon>Neopterygii</taxon>
        <taxon>Teleostei</taxon>
        <taxon>Neoteleostei</taxon>
        <taxon>Acanthomorphata</taxon>
        <taxon>Ovalentaria</taxon>
        <taxon>Atherinomorphae</taxon>
        <taxon>Cyprinodontiformes</taxon>
        <taxon>Goodeidae</taxon>
        <taxon>Crenichthys</taxon>
    </lineage>
</organism>
<keyword evidence="7 10" id="KW-0067">ATP-binding</keyword>
<dbReference type="InterPro" id="IPR000719">
    <property type="entry name" value="Prot_kinase_dom"/>
</dbReference>
<feature type="region of interest" description="Disordered" evidence="11">
    <location>
        <begin position="447"/>
        <end position="505"/>
    </location>
</feature>
<keyword evidence="5 10" id="KW-0547">Nucleotide-binding</keyword>
<keyword evidence="4" id="KW-0808">Transferase</keyword>
<dbReference type="AlphaFoldDB" id="A0AAV9S9J3"/>
<evidence type="ECO:0000256" key="2">
    <source>
        <dbReference type="ARBA" id="ARBA00012513"/>
    </source>
</evidence>
<dbReference type="GO" id="GO:0005524">
    <property type="term" value="F:ATP binding"/>
    <property type="evidence" value="ECO:0007669"/>
    <property type="project" value="UniProtKB-UniRule"/>
</dbReference>
<evidence type="ECO:0000259" key="12">
    <source>
        <dbReference type="PROSITE" id="PS50011"/>
    </source>
</evidence>
<proteinExistence type="inferred from homology"/>
<dbReference type="EC" id="2.7.11.1" evidence="2"/>
<feature type="binding site" evidence="10">
    <location>
        <position position="222"/>
    </location>
    <ligand>
        <name>ATP</name>
        <dbReference type="ChEBI" id="CHEBI:30616"/>
    </ligand>
</feature>
<keyword evidence="3" id="KW-0723">Serine/threonine-protein kinase</keyword>
<evidence type="ECO:0000256" key="9">
    <source>
        <dbReference type="ARBA" id="ARBA00048679"/>
    </source>
</evidence>
<evidence type="ECO:0000256" key="8">
    <source>
        <dbReference type="ARBA" id="ARBA00047899"/>
    </source>
</evidence>
<comment type="catalytic activity">
    <reaction evidence="8">
        <text>L-threonyl-[protein] + ATP = O-phospho-L-threonyl-[protein] + ADP + H(+)</text>
        <dbReference type="Rhea" id="RHEA:46608"/>
        <dbReference type="Rhea" id="RHEA-COMP:11060"/>
        <dbReference type="Rhea" id="RHEA-COMP:11605"/>
        <dbReference type="ChEBI" id="CHEBI:15378"/>
        <dbReference type="ChEBI" id="CHEBI:30013"/>
        <dbReference type="ChEBI" id="CHEBI:30616"/>
        <dbReference type="ChEBI" id="CHEBI:61977"/>
        <dbReference type="ChEBI" id="CHEBI:456216"/>
        <dbReference type="EC" id="2.7.11.1"/>
    </reaction>
</comment>
<dbReference type="PROSITE" id="PS00107">
    <property type="entry name" value="PROTEIN_KINASE_ATP"/>
    <property type="match status" value="1"/>
</dbReference>
<dbReference type="Gene3D" id="1.10.510.10">
    <property type="entry name" value="Transferase(Phosphotransferase) domain 1"/>
    <property type="match status" value="1"/>
</dbReference>
<feature type="domain" description="Protein kinase" evidence="12">
    <location>
        <begin position="193"/>
        <end position="449"/>
    </location>
</feature>
<feature type="region of interest" description="Disordered" evidence="11">
    <location>
        <begin position="29"/>
        <end position="86"/>
    </location>
</feature>
<dbReference type="SUPFAM" id="SSF56112">
    <property type="entry name" value="Protein kinase-like (PK-like)"/>
    <property type="match status" value="1"/>
</dbReference>
<evidence type="ECO:0000256" key="6">
    <source>
        <dbReference type="ARBA" id="ARBA00022777"/>
    </source>
</evidence>
<protein>
    <recommendedName>
        <fullName evidence="2">non-specific serine/threonine protein kinase</fullName>
        <ecNumber evidence="2">2.7.11.1</ecNumber>
    </recommendedName>
</protein>
<keyword evidence="6" id="KW-0418">Kinase</keyword>
<feature type="compositionally biased region" description="Acidic residues" evidence="11">
    <location>
        <begin position="451"/>
        <end position="461"/>
    </location>
</feature>
<evidence type="ECO:0000256" key="1">
    <source>
        <dbReference type="ARBA" id="ARBA00005505"/>
    </source>
</evidence>
<dbReference type="PROSITE" id="PS50011">
    <property type="entry name" value="PROTEIN_KINASE_DOM"/>
    <property type="match status" value="1"/>
</dbReference>
<dbReference type="EMBL" id="JAHHUM010000657">
    <property type="protein sequence ID" value="KAK5617887.1"/>
    <property type="molecule type" value="Genomic_DNA"/>
</dbReference>
<name>A0AAV9S9J3_9TELE</name>
<evidence type="ECO:0000313" key="14">
    <source>
        <dbReference type="Proteomes" id="UP001311232"/>
    </source>
</evidence>
<accession>A0AAV9S9J3</accession>
<dbReference type="InterPro" id="IPR051138">
    <property type="entry name" value="PIM_Ser/Thr_kinase"/>
</dbReference>
<evidence type="ECO:0000256" key="3">
    <source>
        <dbReference type="ARBA" id="ARBA00022527"/>
    </source>
</evidence>
<feature type="compositionally biased region" description="Low complexity" evidence="11">
    <location>
        <begin position="490"/>
        <end position="505"/>
    </location>
</feature>
<evidence type="ECO:0000313" key="13">
    <source>
        <dbReference type="EMBL" id="KAK5617887.1"/>
    </source>
</evidence>
<feature type="region of interest" description="Disordered" evidence="11">
    <location>
        <begin position="573"/>
        <end position="593"/>
    </location>
</feature>
<feature type="compositionally biased region" description="Polar residues" evidence="11">
    <location>
        <begin position="581"/>
        <end position="592"/>
    </location>
</feature>
<evidence type="ECO:0000256" key="7">
    <source>
        <dbReference type="ARBA" id="ARBA00022840"/>
    </source>
</evidence>
<feature type="compositionally biased region" description="Basic and acidic residues" evidence="11">
    <location>
        <begin position="29"/>
        <end position="40"/>
    </location>
</feature>
<dbReference type="InterPro" id="IPR017441">
    <property type="entry name" value="Protein_kinase_ATP_BS"/>
</dbReference>
<evidence type="ECO:0000256" key="4">
    <source>
        <dbReference type="ARBA" id="ARBA00022679"/>
    </source>
</evidence>
<dbReference type="Pfam" id="PF00069">
    <property type="entry name" value="Pkinase"/>
    <property type="match status" value="1"/>
</dbReference>